<dbReference type="PANTHER" id="PTHR33377">
    <property type="entry name" value="OS10G0134700 PROTEIN-RELATED"/>
    <property type="match status" value="1"/>
</dbReference>
<reference evidence="2" key="1">
    <citation type="journal article" date="2019" name="Nat. Commun.">
        <title>The genome of broomcorn millet.</title>
        <authorList>
            <person name="Zou C."/>
            <person name="Miki D."/>
            <person name="Li D."/>
            <person name="Tang Q."/>
            <person name="Xiao L."/>
            <person name="Rajput S."/>
            <person name="Deng P."/>
            <person name="Jia W."/>
            <person name="Huang R."/>
            <person name="Zhang M."/>
            <person name="Sun Y."/>
            <person name="Hu J."/>
            <person name="Fu X."/>
            <person name="Schnable P.S."/>
            <person name="Li F."/>
            <person name="Zhang H."/>
            <person name="Feng B."/>
            <person name="Zhu X."/>
            <person name="Liu R."/>
            <person name="Schnable J.C."/>
            <person name="Zhu J.-K."/>
            <person name="Zhang H."/>
        </authorList>
    </citation>
    <scope>NUCLEOTIDE SEQUENCE [LARGE SCALE GENOMIC DNA]</scope>
</reference>
<dbReference type="STRING" id="4540.A0A3L6QI07"/>
<evidence type="ECO:0000313" key="1">
    <source>
        <dbReference type="EMBL" id="RLM80244.1"/>
    </source>
</evidence>
<dbReference type="PANTHER" id="PTHR33377:SF92">
    <property type="entry name" value="NB-ARC DOMAIN-CONTAINING PROTEIN"/>
    <property type="match status" value="1"/>
</dbReference>
<sequence length="287" mass="32436">MEILLSSVLGEVMARSINFIISKGSTPPAPALEDSLQRALLRAQVIVDEATGRHVTNQAMLLQLDMLRDAMHKGSYALDSFSELCKNPRFSRGSTRILAQLREGLDLLSSMVADADVLVLLLMSYPRRRYRQPYSMHLMLDNCMFGRQMETEHVISFLLHAQPSHGAEEPEVLPIVGRGRVGKTTLVTHVCKDERVRDRFSEIVLLNDLDFTDADLAAFRRRCSVRNGNRGSSWNRKDGKFLVVVEVAGDFNEDAWSRLYTASKRWVPRGTFWKNGWGFCGSYDPSP</sequence>
<dbReference type="InterPro" id="IPR027417">
    <property type="entry name" value="P-loop_NTPase"/>
</dbReference>
<gene>
    <name evidence="1" type="ORF">C2845_PM12G14310</name>
</gene>
<name>A0A3L6QI07_PANMI</name>
<dbReference type="SUPFAM" id="SSF52540">
    <property type="entry name" value="P-loop containing nucleoside triphosphate hydrolases"/>
    <property type="match status" value="1"/>
</dbReference>
<comment type="caution">
    <text evidence="1">The sequence shown here is derived from an EMBL/GenBank/DDBJ whole genome shotgun (WGS) entry which is preliminary data.</text>
</comment>
<dbReference type="Proteomes" id="UP000275267">
    <property type="component" value="Unassembled WGS sequence"/>
</dbReference>
<dbReference type="OrthoDB" id="652192at2759"/>
<protein>
    <recommendedName>
        <fullName evidence="3">Rx N-terminal domain-containing protein</fullName>
    </recommendedName>
</protein>
<dbReference type="EMBL" id="PQIB02000012">
    <property type="protein sequence ID" value="RLM80244.1"/>
    <property type="molecule type" value="Genomic_DNA"/>
</dbReference>
<evidence type="ECO:0008006" key="3">
    <source>
        <dbReference type="Google" id="ProtNLM"/>
    </source>
</evidence>
<dbReference type="Gene3D" id="3.40.50.300">
    <property type="entry name" value="P-loop containing nucleotide triphosphate hydrolases"/>
    <property type="match status" value="1"/>
</dbReference>
<organism evidence="1 2">
    <name type="scientific">Panicum miliaceum</name>
    <name type="common">Proso millet</name>
    <name type="synonym">Broomcorn millet</name>
    <dbReference type="NCBI Taxonomy" id="4540"/>
    <lineage>
        <taxon>Eukaryota</taxon>
        <taxon>Viridiplantae</taxon>
        <taxon>Streptophyta</taxon>
        <taxon>Embryophyta</taxon>
        <taxon>Tracheophyta</taxon>
        <taxon>Spermatophyta</taxon>
        <taxon>Magnoliopsida</taxon>
        <taxon>Liliopsida</taxon>
        <taxon>Poales</taxon>
        <taxon>Poaceae</taxon>
        <taxon>PACMAD clade</taxon>
        <taxon>Panicoideae</taxon>
        <taxon>Panicodae</taxon>
        <taxon>Paniceae</taxon>
        <taxon>Panicinae</taxon>
        <taxon>Panicum</taxon>
        <taxon>Panicum sect. Panicum</taxon>
    </lineage>
</organism>
<proteinExistence type="predicted"/>
<keyword evidence="2" id="KW-1185">Reference proteome</keyword>
<dbReference type="AlphaFoldDB" id="A0A3L6QI07"/>
<evidence type="ECO:0000313" key="2">
    <source>
        <dbReference type="Proteomes" id="UP000275267"/>
    </source>
</evidence>
<accession>A0A3L6QI07</accession>